<dbReference type="GO" id="GO:0005615">
    <property type="term" value="C:extracellular space"/>
    <property type="evidence" value="ECO:0007669"/>
    <property type="project" value="TreeGrafter"/>
</dbReference>
<dbReference type="SUPFAM" id="SSF56496">
    <property type="entry name" value="Fibrinogen C-terminal domain-like"/>
    <property type="match status" value="1"/>
</dbReference>
<feature type="domain" description="Fibrinogen C-terminal" evidence="2">
    <location>
        <begin position="9"/>
        <end position="216"/>
    </location>
</feature>
<gene>
    <name evidence="4" type="primary">LOC111111092</name>
</gene>
<evidence type="ECO:0000259" key="2">
    <source>
        <dbReference type="PROSITE" id="PS51406"/>
    </source>
</evidence>
<dbReference type="Pfam" id="PF00147">
    <property type="entry name" value="Fibrinogen_C"/>
    <property type="match status" value="1"/>
</dbReference>
<dbReference type="InterPro" id="IPR036056">
    <property type="entry name" value="Fibrinogen-like_C"/>
</dbReference>
<dbReference type="Gene3D" id="3.90.215.10">
    <property type="entry name" value="Gamma Fibrinogen, chain A, domain 1"/>
    <property type="match status" value="1"/>
</dbReference>
<dbReference type="OrthoDB" id="6345539at2759"/>
<protein>
    <submittedName>
        <fullName evidence="4">Fibrinogen-like protein 1</fullName>
    </submittedName>
</protein>
<dbReference type="RefSeq" id="XP_022303571.1">
    <property type="nucleotide sequence ID" value="XM_022447863.1"/>
</dbReference>
<dbReference type="Proteomes" id="UP000694844">
    <property type="component" value="Chromosome 9"/>
</dbReference>
<dbReference type="GeneID" id="111111092"/>
<proteinExistence type="predicted"/>
<evidence type="ECO:0000313" key="4">
    <source>
        <dbReference type="RefSeq" id="XP_022303571.1"/>
    </source>
</evidence>
<sequence length="216" mass="25747">MIPTHTKSDQSARYQKSAEDMLGMDYYCTLQLTSGYTISTICNQGIHHWVLIQRRVDGSENFWRNWADYENGFGSQESEFWLGNRNIYELTSDNYRYLRIEMMDHDCVWKYAEYSMFFIEDATNKYRLHIGGYSGDAQDSMWFHNGMFFSTYDSDNDLTTSNCGQKRRGGWWYNACHKANLNGEYGNTDNSNGINWYYWRGFYYSMKEVRMMVRKP</sequence>
<dbReference type="InterPro" id="IPR050373">
    <property type="entry name" value="Fibrinogen_C-term_domain"/>
</dbReference>
<dbReference type="PANTHER" id="PTHR19143">
    <property type="entry name" value="FIBRINOGEN/TENASCIN/ANGIOPOEITIN"/>
    <property type="match status" value="1"/>
</dbReference>
<dbReference type="SMART" id="SM00186">
    <property type="entry name" value="FBG"/>
    <property type="match status" value="1"/>
</dbReference>
<evidence type="ECO:0000313" key="3">
    <source>
        <dbReference type="Proteomes" id="UP000694844"/>
    </source>
</evidence>
<keyword evidence="3" id="KW-1185">Reference proteome</keyword>
<dbReference type="PROSITE" id="PS51406">
    <property type="entry name" value="FIBRINOGEN_C_2"/>
    <property type="match status" value="1"/>
</dbReference>
<dbReference type="CDD" id="cd00087">
    <property type="entry name" value="FReD"/>
    <property type="match status" value="1"/>
</dbReference>
<dbReference type="InterPro" id="IPR002181">
    <property type="entry name" value="Fibrinogen_a/b/g_C_dom"/>
</dbReference>
<dbReference type="KEGG" id="cvn:111111092"/>
<dbReference type="InterPro" id="IPR020837">
    <property type="entry name" value="Fibrinogen_CS"/>
</dbReference>
<accession>A0A8B8BKU6</accession>
<dbReference type="InterPro" id="IPR014716">
    <property type="entry name" value="Fibrinogen_a/b/g_C_1"/>
</dbReference>
<reference evidence="4" key="1">
    <citation type="submission" date="2025-08" db="UniProtKB">
        <authorList>
            <consortium name="RefSeq"/>
        </authorList>
    </citation>
    <scope>IDENTIFICATION</scope>
    <source>
        <tissue evidence="4">Whole sample</tissue>
    </source>
</reference>
<keyword evidence="1" id="KW-1015">Disulfide bond</keyword>
<name>A0A8B8BKU6_CRAVI</name>
<organism evidence="3 4">
    <name type="scientific">Crassostrea virginica</name>
    <name type="common">Eastern oyster</name>
    <dbReference type="NCBI Taxonomy" id="6565"/>
    <lineage>
        <taxon>Eukaryota</taxon>
        <taxon>Metazoa</taxon>
        <taxon>Spiralia</taxon>
        <taxon>Lophotrochozoa</taxon>
        <taxon>Mollusca</taxon>
        <taxon>Bivalvia</taxon>
        <taxon>Autobranchia</taxon>
        <taxon>Pteriomorphia</taxon>
        <taxon>Ostreida</taxon>
        <taxon>Ostreoidea</taxon>
        <taxon>Ostreidae</taxon>
        <taxon>Crassostrea</taxon>
    </lineage>
</organism>
<dbReference type="PROSITE" id="PS00514">
    <property type="entry name" value="FIBRINOGEN_C_1"/>
    <property type="match status" value="1"/>
</dbReference>
<dbReference type="AlphaFoldDB" id="A0A8B8BKU6"/>
<evidence type="ECO:0000256" key="1">
    <source>
        <dbReference type="ARBA" id="ARBA00023157"/>
    </source>
</evidence>